<comment type="caution">
    <text evidence="2">The sequence shown here is derived from an EMBL/GenBank/DDBJ whole genome shotgun (WGS) entry which is preliminary data.</text>
</comment>
<gene>
    <name evidence="2" type="ORF">Nans01_39070</name>
</gene>
<feature type="compositionally biased region" description="Basic and acidic residues" evidence="1">
    <location>
        <begin position="13"/>
        <end position="22"/>
    </location>
</feature>
<accession>A0A9W6P9F3</accession>
<evidence type="ECO:0000313" key="2">
    <source>
        <dbReference type="EMBL" id="GLU49556.1"/>
    </source>
</evidence>
<organism evidence="2 3">
    <name type="scientific">Nocardiopsis ansamitocini</name>
    <dbReference type="NCBI Taxonomy" id="1670832"/>
    <lineage>
        <taxon>Bacteria</taxon>
        <taxon>Bacillati</taxon>
        <taxon>Actinomycetota</taxon>
        <taxon>Actinomycetes</taxon>
        <taxon>Streptosporangiales</taxon>
        <taxon>Nocardiopsidaceae</taxon>
        <taxon>Nocardiopsis</taxon>
    </lineage>
</organism>
<sequence length="77" mass="8313">MNTVRAVGFRGRPLKEGPRGDRLSSGTEAFRPPLRSAFGGPARIPDAARFGRAPGNGDAVVVPTLFSHEEEAHCRRE</sequence>
<evidence type="ECO:0000313" key="3">
    <source>
        <dbReference type="Proteomes" id="UP001165092"/>
    </source>
</evidence>
<dbReference type="EMBL" id="BSQG01000008">
    <property type="protein sequence ID" value="GLU49556.1"/>
    <property type="molecule type" value="Genomic_DNA"/>
</dbReference>
<protein>
    <submittedName>
        <fullName evidence="2">Uncharacterized protein</fullName>
    </submittedName>
</protein>
<evidence type="ECO:0000256" key="1">
    <source>
        <dbReference type="SAM" id="MobiDB-lite"/>
    </source>
</evidence>
<dbReference type="AlphaFoldDB" id="A0A9W6P9F3"/>
<proteinExistence type="predicted"/>
<keyword evidence="3" id="KW-1185">Reference proteome</keyword>
<dbReference type="Proteomes" id="UP001165092">
    <property type="component" value="Unassembled WGS sequence"/>
</dbReference>
<name>A0A9W6P9F3_9ACTN</name>
<reference evidence="2" key="1">
    <citation type="submission" date="2023-02" db="EMBL/GenBank/DDBJ databases">
        <title>Nocardiopsis ansamitocini NBRC 112285.</title>
        <authorList>
            <person name="Ichikawa N."/>
            <person name="Sato H."/>
            <person name="Tonouchi N."/>
        </authorList>
    </citation>
    <scope>NUCLEOTIDE SEQUENCE</scope>
    <source>
        <strain evidence="2">NBRC 112285</strain>
    </source>
</reference>
<feature type="region of interest" description="Disordered" evidence="1">
    <location>
        <begin position="1"/>
        <end position="41"/>
    </location>
</feature>